<gene>
    <name evidence="8" type="ORF">DD236_08585</name>
</gene>
<sequence length="900" mass="93505">MKSDFVGGVGSMHVSRSTARPQTVAQRRAKRRRLGGRPASLIAALALMCSSAVALAPASLAEDGDDSVSVTQEATPTSTPTKVTESVESVEPTESAEPTESEGGDSSPVITPTLTEQTDTAAAEASDDESDSSEQSHMAAEPLDAGVQAPVCTAGYVYALSANGQMQQVGPNGSVTNLGSAAPRVSSFNGLGIGSGGDSVYAYERSTSSGKSVSSAAVWKYDTATGTWSSTRASVNSNNSGGTIQFVAGAVSLDNGRFYLGGFSSNGNLFRIWEYNPSTNGITYKGYINTPGGSSRGTNNGDMAFDSAGNLFIVRGVDNQTTVFTITKSDLDAANGSDRTPITSSQSATVSTTSNVNGVAFDASGKAYLGASSAIESFNMPNWTGKQTFTTDVSSTDLASCSSPPTIEIEKEVIGGRVNSGDQFKLELKQGNALIGNATTTGSAIGVQEQRIGPLPTVRNVELSFSESAAGTTDMRNYASAYQCTVTHLDGTVQNLNQVNGTSGTITIPTTGEAVKCVFRNSPLTARVTIHKDVTDQEGKNPVAKQGWTVGESATATTGTVTSSPASTTQQTDVDGNASWNLNFSKYTDRATIKVSEATQDDYEFQSGQCTVTGLDGAVKTTELEGPDSTDLKGIAPGDQVDCSYVNRLQPSATLTLVKEVNNKHGGPAGVNDFNLAATPSDDEAISFKSGEKQDVDPGTYALSEADLDGYKQTSLTCEADGEELNVTDGSIKIAKSQNVTCTFVNEDQPGSVVWNKVDENGKALAGSEWKITGPEGSESAEIKVEDCVADNASACTGDDKDPVAGAFKINNLAWGRHTVVETKAPAGYKLSTTVHEFTISAKDLDYKFADAFVNEPSDGPVLPLTGGIGSDFYLIAGGGILLLGAGATAYAIKRRKATS</sequence>
<feature type="domain" description="Gram-positive cocci surface proteins LPxTG" evidence="7">
    <location>
        <begin position="863"/>
        <end position="900"/>
    </location>
</feature>
<dbReference type="Gene3D" id="2.60.40.10">
    <property type="entry name" value="Immunoglobulins"/>
    <property type="match status" value="1"/>
</dbReference>
<dbReference type="Gene3D" id="2.120.10.80">
    <property type="entry name" value="Kelch-type beta propeller"/>
    <property type="match status" value="1"/>
</dbReference>
<accession>A0A2V1K8W5</accession>
<dbReference type="EMBL" id="QETB01000004">
    <property type="protein sequence ID" value="PWF26128.1"/>
    <property type="molecule type" value="Genomic_DNA"/>
</dbReference>
<evidence type="ECO:0000259" key="7">
    <source>
        <dbReference type="PROSITE" id="PS50847"/>
    </source>
</evidence>
<evidence type="ECO:0000256" key="2">
    <source>
        <dbReference type="ARBA" id="ARBA00022525"/>
    </source>
</evidence>
<dbReference type="InterPro" id="IPR013783">
    <property type="entry name" value="Ig-like_fold"/>
</dbReference>
<dbReference type="AlphaFoldDB" id="A0A2V1K8W5"/>
<keyword evidence="3" id="KW-0732">Signal</keyword>
<dbReference type="GO" id="GO:0005975">
    <property type="term" value="P:carbohydrate metabolic process"/>
    <property type="evidence" value="ECO:0007669"/>
    <property type="project" value="UniProtKB-ARBA"/>
</dbReference>
<dbReference type="Pfam" id="PF17802">
    <property type="entry name" value="SpaA"/>
    <property type="match status" value="1"/>
</dbReference>
<evidence type="ECO:0000313" key="9">
    <source>
        <dbReference type="Proteomes" id="UP000245283"/>
    </source>
</evidence>
<name>A0A2V1K8W5_9ACTO</name>
<evidence type="ECO:0000256" key="4">
    <source>
        <dbReference type="ARBA" id="ARBA00023088"/>
    </source>
</evidence>
<keyword evidence="6" id="KW-1133">Transmembrane helix</keyword>
<evidence type="ECO:0000256" key="1">
    <source>
        <dbReference type="ARBA" id="ARBA00022512"/>
    </source>
</evidence>
<dbReference type="InterPro" id="IPR045826">
    <property type="entry name" value="SpaA_PFL_dom_2"/>
</dbReference>
<dbReference type="Pfam" id="PF00746">
    <property type="entry name" value="Gram_pos_anchor"/>
    <property type="match status" value="1"/>
</dbReference>
<feature type="compositionally biased region" description="Low complexity" evidence="5">
    <location>
        <begin position="73"/>
        <end position="96"/>
    </location>
</feature>
<keyword evidence="1" id="KW-0134">Cell wall</keyword>
<keyword evidence="6" id="KW-0812">Transmembrane</keyword>
<keyword evidence="2" id="KW-0964">Secreted</keyword>
<dbReference type="PROSITE" id="PS50847">
    <property type="entry name" value="GRAM_POS_ANCHORING"/>
    <property type="match status" value="1"/>
</dbReference>
<dbReference type="OrthoDB" id="134475at2"/>
<proteinExistence type="predicted"/>
<organism evidence="8 9">
    <name type="scientific">Ancrocorticia populi</name>
    <dbReference type="NCBI Taxonomy" id="2175228"/>
    <lineage>
        <taxon>Bacteria</taxon>
        <taxon>Bacillati</taxon>
        <taxon>Actinomycetota</taxon>
        <taxon>Actinomycetes</taxon>
        <taxon>Actinomycetales</taxon>
        <taxon>Actinomycetaceae</taxon>
        <taxon>Ancrocorticia</taxon>
    </lineage>
</organism>
<feature type="region of interest" description="Disordered" evidence="5">
    <location>
        <begin position="1"/>
        <end position="36"/>
    </location>
</feature>
<dbReference type="InterPro" id="IPR015915">
    <property type="entry name" value="Kelch-typ_b-propeller"/>
</dbReference>
<dbReference type="InterPro" id="IPR041033">
    <property type="entry name" value="SpaA_PFL_dom_1"/>
</dbReference>
<dbReference type="InterPro" id="IPR019931">
    <property type="entry name" value="LPXTG_anchor"/>
</dbReference>
<evidence type="ECO:0000313" key="8">
    <source>
        <dbReference type="EMBL" id="PWF26128.1"/>
    </source>
</evidence>
<keyword evidence="6" id="KW-0472">Membrane</keyword>
<evidence type="ECO:0000256" key="6">
    <source>
        <dbReference type="SAM" id="Phobius"/>
    </source>
</evidence>
<feature type="compositionally biased region" description="Polar residues" evidence="5">
    <location>
        <begin position="14"/>
        <end position="25"/>
    </location>
</feature>
<feature type="transmembrane region" description="Helical" evidence="6">
    <location>
        <begin position="873"/>
        <end position="893"/>
    </location>
</feature>
<dbReference type="SUPFAM" id="SSF101898">
    <property type="entry name" value="NHL repeat"/>
    <property type="match status" value="1"/>
</dbReference>
<feature type="region of interest" description="Disordered" evidence="5">
    <location>
        <begin position="62"/>
        <end position="144"/>
    </location>
</feature>
<keyword evidence="4" id="KW-0572">Peptidoglycan-anchor</keyword>
<dbReference type="NCBIfam" id="TIGR01167">
    <property type="entry name" value="LPXTG_anchor"/>
    <property type="match status" value="1"/>
</dbReference>
<protein>
    <recommendedName>
        <fullName evidence="7">Gram-positive cocci surface proteins LPxTG domain-containing protein</fullName>
    </recommendedName>
</protein>
<reference evidence="9" key="1">
    <citation type="submission" date="2018-05" db="EMBL/GenBank/DDBJ databases">
        <authorList>
            <person name="Li Y."/>
        </authorList>
    </citation>
    <scope>NUCLEOTIDE SEQUENCE [LARGE SCALE GENOMIC DNA]</scope>
    <source>
        <strain evidence="9">sk1b4</strain>
    </source>
</reference>
<evidence type="ECO:0000256" key="5">
    <source>
        <dbReference type="SAM" id="MobiDB-lite"/>
    </source>
</evidence>
<dbReference type="InterPro" id="IPR048834">
    <property type="entry name" value="SpaA_pre-album"/>
</dbReference>
<evidence type="ECO:0000256" key="3">
    <source>
        <dbReference type="ARBA" id="ARBA00022729"/>
    </source>
</evidence>
<comment type="caution">
    <text evidence="8">The sequence shown here is derived from an EMBL/GenBank/DDBJ whole genome shotgun (WGS) entry which is preliminary data.</text>
</comment>
<feature type="compositionally biased region" description="Low complexity" evidence="5">
    <location>
        <begin position="113"/>
        <end position="124"/>
    </location>
</feature>
<dbReference type="Pfam" id="PF19403">
    <property type="entry name" value="SpaA_2"/>
    <property type="match status" value="1"/>
</dbReference>
<dbReference type="Proteomes" id="UP000245283">
    <property type="component" value="Unassembled WGS sequence"/>
</dbReference>
<dbReference type="Pfam" id="PF20674">
    <property type="entry name" value="SpaA_3"/>
    <property type="match status" value="1"/>
</dbReference>
<keyword evidence="9" id="KW-1185">Reference proteome</keyword>